<dbReference type="Gene3D" id="3.40.309.10">
    <property type="entry name" value="Aldehyde Dehydrogenase, Chain A, domain 2"/>
    <property type="match status" value="1"/>
</dbReference>
<dbReference type="InterPro" id="IPR016162">
    <property type="entry name" value="Ald_DH_N"/>
</dbReference>
<comment type="caution">
    <text evidence="3">The sequence shown here is derived from an EMBL/GenBank/DDBJ whole genome shotgun (WGS) entry which is preliminary data.</text>
</comment>
<dbReference type="SUPFAM" id="SSF53720">
    <property type="entry name" value="ALDH-like"/>
    <property type="match status" value="1"/>
</dbReference>
<dbReference type="AlphaFoldDB" id="A0A421CW81"/>
<dbReference type="EMBL" id="NIDN02000233">
    <property type="protein sequence ID" value="RLL94112.1"/>
    <property type="molecule type" value="Genomic_DNA"/>
</dbReference>
<feature type="transmembrane region" description="Helical" evidence="1">
    <location>
        <begin position="459"/>
        <end position="482"/>
    </location>
</feature>
<name>A0A421CW81_9EURO</name>
<keyword evidence="1" id="KW-0812">Transmembrane</keyword>
<accession>A0A421CW81</accession>
<proteinExistence type="predicted"/>
<dbReference type="PANTHER" id="PTHR43111">
    <property type="entry name" value="ALDEHYDE DEHYDROGENASE B-RELATED"/>
    <property type="match status" value="1"/>
</dbReference>
<gene>
    <name evidence="3" type="ORF">CFD26_103696</name>
</gene>
<feature type="domain" description="Aldehyde dehydrogenase" evidence="2">
    <location>
        <begin position="29"/>
        <end position="161"/>
    </location>
</feature>
<dbReference type="PANTHER" id="PTHR43111:SF1">
    <property type="entry name" value="ALDEHYDE DEHYDROGENASE B-RELATED"/>
    <property type="match status" value="1"/>
</dbReference>
<dbReference type="Proteomes" id="UP000215289">
    <property type="component" value="Unassembled WGS sequence"/>
</dbReference>
<keyword evidence="4" id="KW-1185">Reference proteome</keyword>
<dbReference type="InterPro" id="IPR016161">
    <property type="entry name" value="Ald_DH/histidinol_DH"/>
</dbReference>
<dbReference type="STRING" id="1245748.A0A421CW81"/>
<evidence type="ECO:0000313" key="3">
    <source>
        <dbReference type="EMBL" id="RLL94112.1"/>
    </source>
</evidence>
<dbReference type="OrthoDB" id="5596991at2759"/>
<keyword evidence="1" id="KW-1133">Transmembrane helix</keyword>
<dbReference type="Pfam" id="PF00171">
    <property type="entry name" value="Aldedh"/>
    <property type="match status" value="1"/>
</dbReference>
<evidence type="ECO:0000259" key="2">
    <source>
        <dbReference type="Pfam" id="PF00171"/>
    </source>
</evidence>
<sequence>MESTDSFLSTLPAHLLAVVAGNIDGRAHNHRYRQRQLNRLHSSILQHLAEIKQAIAADSGSSTAEVQAEVYLALNEIRTHYGHLNLKKSLEVEYRVAHGKDNWDQRRGAGIVYIVPIAHTLFYSVVAALSASLATGNCAIVELPKTTLLLPALLRTILTQALDSDTFAISEERPSPEFLRTTLVLDQQSSDDIVGSVNLSSPRGGRTAAIVDRTANVPESAVDLIAARLAFNGRSPYAPDVVLVNEFSVQSFLESVTKHVAKHLGSNSCSPSPVPMRAKRPSLLDTVASEDGVQVIVSGTGWGVVQVHDRNSSLLRSKVNEKLLLVHSVSSLDDAINFCNSIGTHAATYTFASPAAAKYVSESIDAQVAWINHIPYEMLIGPLLPQNTAVNPNTRYAAEVFQIPRPQITTPTSSSRLLKGVIDSASNSQLRSALREILSPLPVDYQRAGYHIGFFEQGLISGGLVILTSLFSAASLAGYLAWKHL</sequence>
<evidence type="ECO:0000256" key="1">
    <source>
        <dbReference type="SAM" id="Phobius"/>
    </source>
</evidence>
<reference evidence="3 4" key="1">
    <citation type="submission" date="2018-08" db="EMBL/GenBank/DDBJ databases">
        <title>Draft genome sequences of two Aspergillus turcosus clinical strains isolated from bronchoalveolar lavage fluid: one azole-susceptible and the other azole-resistant.</title>
        <authorList>
            <person name="Parent-Michaud M."/>
            <person name="Dufresne P.J."/>
            <person name="Fournier E."/>
            <person name="Martineau C."/>
            <person name="Moreira S."/>
            <person name="Perkins V."/>
            <person name="De Repentigny L."/>
            <person name="Dufresne S.F."/>
        </authorList>
    </citation>
    <scope>NUCLEOTIDE SEQUENCE [LARGE SCALE GENOMIC DNA]</scope>
    <source>
        <strain evidence="3">HMR AF 1038</strain>
    </source>
</reference>
<protein>
    <recommendedName>
        <fullName evidence="2">Aldehyde dehydrogenase domain-containing protein</fullName>
    </recommendedName>
</protein>
<dbReference type="InterPro" id="IPR015590">
    <property type="entry name" value="Aldehyde_DH_dom"/>
</dbReference>
<keyword evidence="1" id="KW-0472">Membrane</keyword>
<dbReference type="InterPro" id="IPR016163">
    <property type="entry name" value="Ald_DH_C"/>
</dbReference>
<organism evidence="3 4">
    <name type="scientific">Aspergillus turcosus</name>
    <dbReference type="NCBI Taxonomy" id="1245748"/>
    <lineage>
        <taxon>Eukaryota</taxon>
        <taxon>Fungi</taxon>
        <taxon>Dikarya</taxon>
        <taxon>Ascomycota</taxon>
        <taxon>Pezizomycotina</taxon>
        <taxon>Eurotiomycetes</taxon>
        <taxon>Eurotiomycetidae</taxon>
        <taxon>Eurotiales</taxon>
        <taxon>Aspergillaceae</taxon>
        <taxon>Aspergillus</taxon>
        <taxon>Aspergillus subgen. Fumigati</taxon>
    </lineage>
</organism>
<evidence type="ECO:0000313" key="4">
    <source>
        <dbReference type="Proteomes" id="UP000215289"/>
    </source>
</evidence>
<dbReference type="Gene3D" id="3.40.605.10">
    <property type="entry name" value="Aldehyde Dehydrogenase, Chain A, domain 1"/>
    <property type="match status" value="1"/>
</dbReference>
<dbReference type="GO" id="GO:0016620">
    <property type="term" value="F:oxidoreductase activity, acting on the aldehyde or oxo group of donors, NAD or NADP as acceptor"/>
    <property type="evidence" value="ECO:0007669"/>
    <property type="project" value="InterPro"/>
</dbReference>